<comment type="caution">
    <text evidence="5">The sequence shown here is derived from an EMBL/GenBank/DDBJ whole genome shotgun (WGS) entry which is preliminary data.</text>
</comment>
<proteinExistence type="inferred from homology"/>
<sequence length="474" mass="53985">MKGKDQMKNSHSCIPSASSQILQKCCIRGNQKEKHCDLPGSFSSESHVLSTVKVFEMAQAQLLDQTSKKEDDPSITSQPPNSHSDLSLEVLDDLQLALLLQASAEMFSKRHYERATELLSLCNLCSSPTGTPVQRVVYYYGEAFRERINKETKSIIGLQLDRLVDFEVKPTGVEELFLCSKPHVIACYHALPFYQVAQFACIEAILDNVKSERRLHLIDFGIRSGSHWTILMQALANRGDCPLELLKITAIGTSKQAVDETGKRLSSFAAENMKFPFFFKAVVSEMKDLSKDLFELDTNEVVVIYSEYILGGMLAWPNHLEVDLRFIKNLNPCVIVVIETEANTNEPIFMDRLNESVFLYAALFDCLEAFMERDDQHRMEFERLVLREVIHNMITCEGEGRIFRNVRLEEWRALFEKFGIKETELSESSLYQANLMVDRSAHGFCTLDMDGNCLTIKWKGTPIVFASAWKFVHD</sequence>
<evidence type="ECO:0000256" key="1">
    <source>
        <dbReference type="ARBA" id="ARBA00023015"/>
    </source>
</evidence>
<comment type="caution">
    <text evidence="3">Lacks conserved residue(s) required for the propagation of feature annotation.</text>
</comment>
<dbReference type="AlphaFoldDB" id="A0AAV9MHR2"/>
<feature type="region of interest" description="Leucine repeat II (LRII)" evidence="3">
    <location>
        <begin position="260"/>
        <end position="292"/>
    </location>
</feature>
<dbReference type="PROSITE" id="PS50985">
    <property type="entry name" value="GRAS"/>
    <property type="match status" value="1"/>
</dbReference>
<organism evidence="5 6">
    <name type="scientific">Solanum pinnatisectum</name>
    <name type="common">tansyleaf nightshade</name>
    <dbReference type="NCBI Taxonomy" id="50273"/>
    <lineage>
        <taxon>Eukaryota</taxon>
        <taxon>Viridiplantae</taxon>
        <taxon>Streptophyta</taxon>
        <taxon>Embryophyta</taxon>
        <taxon>Tracheophyta</taxon>
        <taxon>Spermatophyta</taxon>
        <taxon>Magnoliopsida</taxon>
        <taxon>eudicotyledons</taxon>
        <taxon>Gunneridae</taxon>
        <taxon>Pentapetalae</taxon>
        <taxon>asterids</taxon>
        <taxon>lamiids</taxon>
        <taxon>Solanales</taxon>
        <taxon>Solanaceae</taxon>
        <taxon>Solanoideae</taxon>
        <taxon>Solaneae</taxon>
        <taxon>Solanum</taxon>
    </lineage>
</organism>
<dbReference type="PANTHER" id="PTHR31636">
    <property type="entry name" value="OSJNBA0084A10.13 PROTEIN-RELATED"/>
    <property type="match status" value="1"/>
</dbReference>
<comment type="similarity">
    <text evidence="3">Belongs to the GRAS family.</text>
</comment>
<feature type="region of interest" description="SAW" evidence="3">
    <location>
        <begin position="395"/>
        <end position="470"/>
    </location>
</feature>
<evidence type="ECO:0000256" key="2">
    <source>
        <dbReference type="ARBA" id="ARBA00023163"/>
    </source>
</evidence>
<evidence type="ECO:0000256" key="3">
    <source>
        <dbReference type="PROSITE-ProRule" id="PRU01191"/>
    </source>
</evidence>
<dbReference type="Proteomes" id="UP001311915">
    <property type="component" value="Unassembled WGS sequence"/>
</dbReference>
<keyword evidence="1" id="KW-0805">Transcription regulation</keyword>
<feature type="region of interest" description="Disordered" evidence="4">
    <location>
        <begin position="65"/>
        <end position="84"/>
    </location>
</feature>
<evidence type="ECO:0000313" key="6">
    <source>
        <dbReference type="Proteomes" id="UP001311915"/>
    </source>
</evidence>
<dbReference type="EMBL" id="JAWPEI010000001">
    <property type="protein sequence ID" value="KAK4737587.1"/>
    <property type="molecule type" value="Genomic_DNA"/>
</dbReference>
<accession>A0AAV9MHR2</accession>
<dbReference type="InterPro" id="IPR005202">
    <property type="entry name" value="TF_GRAS"/>
</dbReference>
<reference evidence="5 6" key="1">
    <citation type="submission" date="2023-10" db="EMBL/GenBank/DDBJ databases">
        <title>Genome-Wide Identification Analysis in wild type Solanum Pinnatisectum Reveals Some Genes Defensing Phytophthora Infestans.</title>
        <authorList>
            <person name="Sun C."/>
        </authorList>
    </citation>
    <scope>NUCLEOTIDE SEQUENCE [LARGE SCALE GENOMIC DNA]</scope>
    <source>
        <strain evidence="5">LQN</strain>
        <tissue evidence="5">Leaf</tissue>
    </source>
</reference>
<protein>
    <submittedName>
        <fullName evidence="5">Uncharacterized protein</fullName>
    </submittedName>
</protein>
<gene>
    <name evidence="5" type="ORF">R3W88_001284</name>
</gene>
<keyword evidence="2" id="KW-0804">Transcription</keyword>
<name>A0AAV9MHR2_9SOLN</name>
<keyword evidence="6" id="KW-1185">Reference proteome</keyword>
<evidence type="ECO:0000313" key="5">
    <source>
        <dbReference type="EMBL" id="KAK4737587.1"/>
    </source>
</evidence>
<dbReference type="Pfam" id="PF03514">
    <property type="entry name" value="GRAS"/>
    <property type="match status" value="1"/>
</dbReference>
<feature type="compositionally biased region" description="Polar residues" evidence="4">
    <location>
        <begin position="74"/>
        <end position="83"/>
    </location>
</feature>
<evidence type="ECO:0000256" key="4">
    <source>
        <dbReference type="SAM" id="MobiDB-lite"/>
    </source>
</evidence>